<accession>A0ACB9AHQ7</accession>
<reference evidence="2" key="1">
    <citation type="journal article" date="2022" name="Mol. Ecol. Resour.">
        <title>The genomes of chicory, endive, great burdock and yacon provide insights into Asteraceae palaeo-polyploidization history and plant inulin production.</title>
        <authorList>
            <person name="Fan W."/>
            <person name="Wang S."/>
            <person name="Wang H."/>
            <person name="Wang A."/>
            <person name="Jiang F."/>
            <person name="Liu H."/>
            <person name="Zhao H."/>
            <person name="Xu D."/>
            <person name="Zhang Y."/>
        </authorList>
    </citation>
    <scope>NUCLEOTIDE SEQUENCE [LARGE SCALE GENOMIC DNA]</scope>
    <source>
        <strain evidence="2">cv. Punajuju</strain>
    </source>
</reference>
<sequence length="258" mass="29053">MENGLTVKKRWGFQGNPELHAPAEITIRGVPTMLRSKLNQSDTRPVIPLGHGDPSAFPCFRTSPIAEDAIIDALRSSKFNGYSSTVGIPPARKYSLFFLVILLLTQHGSWCEADVNWDLLKIFGINRFTEQSLPFTGISKSSVPSSQLYFDLWKCKHKWPDVYTALAGAVGALYGPLHGGANKVWCQKEVAIALEQPALSDEYFVKRKLHPNVDFYSGLIYRAMGFPTEFFLFYLQFLEWLAICHTDESLLMILTQKS</sequence>
<proteinExistence type="predicted"/>
<evidence type="ECO:0000313" key="1">
    <source>
        <dbReference type="EMBL" id="KAI3709223.1"/>
    </source>
</evidence>
<protein>
    <submittedName>
        <fullName evidence="1">Uncharacterized protein</fullName>
    </submittedName>
</protein>
<organism evidence="1 2">
    <name type="scientific">Cichorium intybus</name>
    <name type="common">Chicory</name>
    <dbReference type="NCBI Taxonomy" id="13427"/>
    <lineage>
        <taxon>Eukaryota</taxon>
        <taxon>Viridiplantae</taxon>
        <taxon>Streptophyta</taxon>
        <taxon>Embryophyta</taxon>
        <taxon>Tracheophyta</taxon>
        <taxon>Spermatophyta</taxon>
        <taxon>Magnoliopsida</taxon>
        <taxon>eudicotyledons</taxon>
        <taxon>Gunneridae</taxon>
        <taxon>Pentapetalae</taxon>
        <taxon>asterids</taxon>
        <taxon>campanulids</taxon>
        <taxon>Asterales</taxon>
        <taxon>Asteraceae</taxon>
        <taxon>Cichorioideae</taxon>
        <taxon>Cichorieae</taxon>
        <taxon>Cichoriinae</taxon>
        <taxon>Cichorium</taxon>
    </lineage>
</organism>
<reference evidence="1 2" key="2">
    <citation type="journal article" date="2022" name="Mol. Ecol. Resour.">
        <title>The genomes of chicory, endive, great burdock and yacon provide insights into Asteraceae paleo-polyploidization history and plant inulin production.</title>
        <authorList>
            <person name="Fan W."/>
            <person name="Wang S."/>
            <person name="Wang H."/>
            <person name="Wang A."/>
            <person name="Jiang F."/>
            <person name="Liu H."/>
            <person name="Zhao H."/>
            <person name="Xu D."/>
            <person name="Zhang Y."/>
        </authorList>
    </citation>
    <scope>NUCLEOTIDE SEQUENCE [LARGE SCALE GENOMIC DNA]</scope>
    <source>
        <strain evidence="2">cv. Punajuju</strain>
        <tissue evidence="1">Leaves</tissue>
    </source>
</reference>
<dbReference type="EMBL" id="CM042015">
    <property type="protein sequence ID" value="KAI3709223.1"/>
    <property type="molecule type" value="Genomic_DNA"/>
</dbReference>
<comment type="caution">
    <text evidence="1">The sequence shown here is derived from an EMBL/GenBank/DDBJ whole genome shotgun (WGS) entry which is preliminary data.</text>
</comment>
<gene>
    <name evidence="1" type="ORF">L2E82_38982</name>
</gene>
<keyword evidence="2" id="KW-1185">Reference proteome</keyword>
<dbReference type="Proteomes" id="UP001055811">
    <property type="component" value="Linkage Group LG07"/>
</dbReference>
<evidence type="ECO:0000313" key="2">
    <source>
        <dbReference type="Proteomes" id="UP001055811"/>
    </source>
</evidence>
<name>A0ACB9AHQ7_CICIN</name>